<name>A0A4D6KGZ1_9EURY</name>
<organism evidence="1 2">
    <name type="scientific">Halomicrobium mukohataei</name>
    <dbReference type="NCBI Taxonomy" id="57705"/>
    <lineage>
        <taxon>Archaea</taxon>
        <taxon>Methanobacteriati</taxon>
        <taxon>Methanobacteriota</taxon>
        <taxon>Stenosarchaea group</taxon>
        <taxon>Halobacteria</taxon>
        <taxon>Halobacteriales</taxon>
        <taxon>Haloarculaceae</taxon>
        <taxon>Halomicrobium</taxon>
    </lineage>
</organism>
<keyword evidence="1" id="KW-0436">Ligase</keyword>
<dbReference type="AlphaFoldDB" id="A0A4D6KGZ1"/>
<dbReference type="GeneID" id="42179916"/>
<evidence type="ECO:0000313" key="1">
    <source>
        <dbReference type="EMBL" id="QCD66555.1"/>
    </source>
</evidence>
<dbReference type="SUPFAM" id="SSF56059">
    <property type="entry name" value="Glutathione synthetase ATP-binding domain-like"/>
    <property type="match status" value="1"/>
</dbReference>
<protein>
    <submittedName>
        <fullName evidence="1">Carboxylate--amine ligase</fullName>
    </submittedName>
</protein>
<dbReference type="OMA" id="FPYYYWQ"/>
<evidence type="ECO:0000313" key="2">
    <source>
        <dbReference type="Proteomes" id="UP000297053"/>
    </source>
</evidence>
<dbReference type="EMBL" id="CP039375">
    <property type="protein sequence ID" value="QCD66555.1"/>
    <property type="molecule type" value="Genomic_DNA"/>
</dbReference>
<sequence>MAGTRDGRREGVVVPGIDTASSTAAVRSLGRRSIPAIVASEHDTPPAAESAYCEESVSVPDPAVDFPGYETALLELARRDDVATILPFREPDVYALARNRDQFREHVGTPWPTLATLRRVQDRVALFEAADRAGVATPRTRTLSEWTDWEAECIVKPRYTFRAPEYADRFEDPETQWSSTAYLEPGERPDGEAIVEEMGHVPLVQEYVPTIEEYGFFAQYDHGSPVATFQHRQRRGWKYCGGPSAFRESVDIPALERAGRALLDELDWHGVAMVEFLRDPRTGAFKLMEINPRFWSSLPFTVQAGVDFPLLAWAQATDRPIDGAPDYEVGIGGHLLRGEALHLHSVLTEEYPLVERPSFPVRAGEIAASLLGHPRFDYLSTDDPGPFVRDVRNTVEQVTGDASADDLGDSGPAARLVTAVQRLFVRE</sequence>
<gene>
    <name evidence="1" type="ORF">E5139_13210</name>
</gene>
<accession>A0A4D6KGZ1</accession>
<dbReference type="RefSeq" id="WP_015762971.1">
    <property type="nucleotide sequence ID" value="NZ_CP039375.1"/>
</dbReference>
<dbReference type="Gene3D" id="3.30.470.20">
    <property type="entry name" value="ATP-grasp fold, B domain"/>
    <property type="match status" value="1"/>
</dbReference>
<reference evidence="1 2" key="1">
    <citation type="submission" date="2019-04" db="EMBL/GenBank/DDBJ databases">
        <title>Complete genome sequence of Arthrobacter sp. ZXY-2 associated with effective atrazine degradation and salt adaptation.</title>
        <authorList>
            <person name="Zhao X."/>
        </authorList>
    </citation>
    <scope>NUCLEOTIDE SEQUENCE [LARGE SCALE GENOMIC DNA]</scope>
    <source>
        <strain evidence="2">ZP60</strain>
    </source>
</reference>
<dbReference type="Proteomes" id="UP000297053">
    <property type="component" value="Chromosome"/>
</dbReference>
<reference evidence="1 2" key="2">
    <citation type="submission" date="2019-04" db="EMBL/GenBank/DDBJ databases">
        <authorList>
            <person name="Yang S."/>
            <person name="Wei W."/>
        </authorList>
    </citation>
    <scope>NUCLEOTIDE SEQUENCE [LARGE SCALE GENOMIC DNA]</scope>
    <source>
        <strain evidence="2">ZP60</strain>
    </source>
</reference>
<dbReference type="Gene3D" id="3.40.50.20">
    <property type="match status" value="1"/>
</dbReference>
<dbReference type="KEGG" id="halz:E5139_13210"/>
<dbReference type="GO" id="GO:0016874">
    <property type="term" value="F:ligase activity"/>
    <property type="evidence" value="ECO:0007669"/>
    <property type="project" value="UniProtKB-KW"/>
</dbReference>
<proteinExistence type="predicted"/>